<feature type="region of interest" description="Disordered" evidence="1">
    <location>
        <begin position="39"/>
        <end position="63"/>
    </location>
</feature>
<gene>
    <name evidence="2" type="ORF">MUN89_16895</name>
</gene>
<keyword evidence="3" id="KW-1185">Reference proteome</keyword>
<evidence type="ECO:0000313" key="3">
    <source>
        <dbReference type="Proteomes" id="UP000831787"/>
    </source>
</evidence>
<evidence type="ECO:0000256" key="1">
    <source>
        <dbReference type="SAM" id="MobiDB-lite"/>
    </source>
</evidence>
<dbReference type="Proteomes" id="UP000831787">
    <property type="component" value="Chromosome"/>
</dbReference>
<evidence type="ECO:0000313" key="2">
    <source>
        <dbReference type="EMBL" id="UOQ43574.1"/>
    </source>
</evidence>
<protein>
    <recommendedName>
        <fullName evidence="4">DUF2197 domain-containing protein</fullName>
    </recommendedName>
</protein>
<dbReference type="EMBL" id="CP095073">
    <property type="protein sequence ID" value="UOQ43574.1"/>
    <property type="molecule type" value="Genomic_DNA"/>
</dbReference>
<evidence type="ECO:0008006" key="4">
    <source>
        <dbReference type="Google" id="ProtNLM"/>
    </source>
</evidence>
<accession>A0ABY4EIW8</accession>
<feature type="compositionally biased region" description="Polar residues" evidence="1">
    <location>
        <begin position="39"/>
        <end position="49"/>
    </location>
</feature>
<name>A0ABY4EIW8_9BACI</name>
<reference evidence="2 3" key="1">
    <citation type="submission" date="2022-04" db="EMBL/GenBank/DDBJ databases">
        <title>Halobacillus sp. isolated from saltern.</title>
        <authorList>
            <person name="Won M."/>
            <person name="Lee C.-M."/>
            <person name="Woen H.-Y."/>
            <person name="Kwon S.-W."/>
        </authorList>
    </citation>
    <scope>NUCLEOTIDE SEQUENCE [LARGE SCALE GENOMIC DNA]</scope>
    <source>
        <strain evidence="2 3">SSBR10-3</strain>
    </source>
</reference>
<sequence>MTCRKTYEIDRTDSQYTKLKQGKTKLYVCTNCNTSIQQSANTTTGTSASDLDPYTEILEKRKS</sequence>
<organism evidence="2 3">
    <name type="scientific">Halobacillus salinarum</name>
    <dbReference type="NCBI Taxonomy" id="2932257"/>
    <lineage>
        <taxon>Bacteria</taxon>
        <taxon>Bacillati</taxon>
        <taxon>Bacillota</taxon>
        <taxon>Bacilli</taxon>
        <taxon>Bacillales</taxon>
        <taxon>Bacillaceae</taxon>
        <taxon>Halobacillus</taxon>
    </lineage>
</organism>
<proteinExistence type="predicted"/>